<evidence type="ECO:0000256" key="1">
    <source>
        <dbReference type="SAM" id="Coils"/>
    </source>
</evidence>
<evidence type="ECO:0000313" key="3">
    <source>
        <dbReference type="EMBL" id="OSX79979.1"/>
    </source>
</evidence>
<proteinExistence type="predicted"/>
<name>A0A1X6PGJ8_PORUM</name>
<accession>A0A1X6PGJ8</accession>
<dbReference type="AlphaFoldDB" id="A0A1X6PGJ8"/>
<reference evidence="3 4" key="1">
    <citation type="submission" date="2017-03" db="EMBL/GenBank/DDBJ databases">
        <title>WGS assembly of Porphyra umbilicalis.</title>
        <authorList>
            <person name="Brawley S.H."/>
            <person name="Blouin N.A."/>
            <person name="Ficko-Blean E."/>
            <person name="Wheeler G.L."/>
            <person name="Lohr M."/>
            <person name="Goodson H.V."/>
            <person name="Jenkins J.W."/>
            <person name="Blaby-Haas C.E."/>
            <person name="Helliwell K.E."/>
            <person name="Chan C."/>
            <person name="Marriage T."/>
            <person name="Bhattacharya D."/>
            <person name="Klein A.S."/>
            <person name="Badis Y."/>
            <person name="Brodie J."/>
            <person name="Cao Y."/>
            <person name="Collen J."/>
            <person name="Dittami S.M."/>
            <person name="Gachon C.M."/>
            <person name="Green B.R."/>
            <person name="Karpowicz S."/>
            <person name="Kim J.W."/>
            <person name="Kudahl U."/>
            <person name="Lin S."/>
            <person name="Michel G."/>
            <person name="Mittag M."/>
            <person name="Olson B.J."/>
            <person name="Pangilinan J."/>
            <person name="Peng Y."/>
            <person name="Qiu H."/>
            <person name="Shu S."/>
            <person name="Singer J.T."/>
            <person name="Smith A.G."/>
            <person name="Sprecher B.N."/>
            <person name="Wagner V."/>
            <person name="Wang W."/>
            <person name="Wang Z.-Y."/>
            <person name="Yan J."/>
            <person name="Yarish C."/>
            <person name="Zoeuner-Riek S."/>
            <person name="Zhuang Y."/>
            <person name="Zou Y."/>
            <person name="Lindquist E.A."/>
            <person name="Grimwood J."/>
            <person name="Barry K."/>
            <person name="Rokhsar D.S."/>
            <person name="Schmutz J."/>
            <person name="Stiller J.W."/>
            <person name="Grossman A.R."/>
            <person name="Prochnik S.E."/>
        </authorList>
    </citation>
    <scope>NUCLEOTIDE SEQUENCE [LARGE SCALE GENOMIC DNA]</scope>
    <source>
        <strain evidence="3">4086291</strain>
    </source>
</reference>
<dbReference type="Proteomes" id="UP000218209">
    <property type="component" value="Unassembled WGS sequence"/>
</dbReference>
<feature type="region of interest" description="Disordered" evidence="2">
    <location>
        <begin position="313"/>
        <end position="336"/>
    </location>
</feature>
<sequence length="336" mass="36781">MERAPSITRGTWPRYYCWNDTGFLDARIFKEVLAKVAEVFHARYPGIQALLFGDQLAAHRRSDIVEYALGLGIFLFSLSKNTSRITQPLDEAPYGTMQADKVRRNEKAVMDGMLTNTNTRDASLLAAYAAERRTFTGPIIPGAFLRRGLWPFDPELMQANVRANLGLVDIGETAVEAARQAASEVIMAAQGRVYEARAGSSSGLAVVKRGVVHSPFLLLEQQRKVQEAAAKAEEEKAVRRVAREERKVNQERELAEKVASRELHRCRVCADKVPRWGKTWVGCACGAFWVCPVCFKQLAAGAALAEHVTMCAGPPESGSGSQSGVGDSCSSSDDSE</sequence>
<keyword evidence="1" id="KW-0175">Coiled coil</keyword>
<evidence type="ECO:0008006" key="5">
    <source>
        <dbReference type="Google" id="ProtNLM"/>
    </source>
</evidence>
<dbReference type="EMBL" id="KV918783">
    <property type="protein sequence ID" value="OSX79979.1"/>
    <property type="molecule type" value="Genomic_DNA"/>
</dbReference>
<evidence type="ECO:0000313" key="4">
    <source>
        <dbReference type="Proteomes" id="UP000218209"/>
    </source>
</evidence>
<evidence type="ECO:0000256" key="2">
    <source>
        <dbReference type="SAM" id="MobiDB-lite"/>
    </source>
</evidence>
<organism evidence="3 4">
    <name type="scientific">Porphyra umbilicalis</name>
    <name type="common">Purple laver</name>
    <name type="synonym">Red alga</name>
    <dbReference type="NCBI Taxonomy" id="2786"/>
    <lineage>
        <taxon>Eukaryota</taxon>
        <taxon>Rhodophyta</taxon>
        <taxon>Bangiophyceae</taxon>
        <taxon>Bangiales</taxon>
        <taxon>Bangiaceae</taxon>
        <taxon>Porphyra</taxon>
    </lineage>
</organism>
<protein>
    <recommendedName>
        <fullName evidence="5">DDE-1 domain-containing protein</fullName>
    </recommendedName>
</protein>
<keyword evidence="4" id="KW-1185">Reference proteome</keyword>
<feature type="compositionally biased region" description="Low complexity" evidence="2">
    <location>
        <begin position="317"/>
        <end position="336"/>
    </location>
</feature>
<feature type="coiled-coil region" evidence="1">
    <location>
        <begin position="218"/>
        <end position="261"/>
    </location>
</feature>
<gene>
    <name evidence="3" type="ORF">BU14_0066s0032</name>
</gene>